<dbReference type="RefSeq" id="WP_271012913.1">
    <property type="nucleotide sequence ID" value="NZ_JAQIFT010000058.1"/>
</dbReference>
<dbReference type="EMBL" id="JAQIFT010000058">
    <property type="protein sequence ID" value="MDA3732960.1"/>
    <property type="molecule type" value="Genomic_DNA"/>
</dbReference>
<dbReference type="InterPro" id="IPR050465">
    <property type="entry name" value="UPF0194_transport"/>
</dbReference>
<dbReference type="PANTHER" id="PTHR32347">
    <property type="entry name" value="EFFLUX SYSTEM COMPONENT YKNX-RELATED"/>
    <property type="match status" value="1"/>
</dbReference>
<comment type="subcellular location">
    <subcellularLocation>
        <location evidence="1">Cell envelope</location>
    </subcellularLocation>
</comment>
<dbReference type="GO" id="GO:0030313">
    <property type="term" value="C:cell envelope"/>
    <property type="evidence" value="ECO:0007669"/>
    <property type="project" value="UniProtKB-SubCell"/>
</dbReference>
<keyword evidence="2 3" id="KW-0175">Coiled coil</keyword>
<feature type="coiled-coil region" evidence="3">
    <location>
        <begin position="276"/>
        <end position="378"/>
    </location>
</feature>
<evidence type="ECO:0000256" key="2">
    <source>
        <dbReference type="ARBA" id="ARBA00023054"/>
    </source>
</evidence>
<reference evidence="5" key="1">
    <citation type="journal article" date="2023" name="Int. J. Syst. Evol. Microbiol.">
        <title>&lt;i&gt;Holtiella tumoricola&lt;/i&gt; gen. nov. sp. nov., isolated from a human clinical sample.</title>
        <authorList>
            <person name="Allen-Vercoe E."/>
            <person name="Daigneault M.C."/>
            <person name="Vancuren S.J."/>
            <person name="Cochrane K."/>
            <person name="O'Neal L.L."/>
            <person name="Sankaranarayanan K."/>
            <person name="Lawson P.A."/>
        </authorList>
    </citation>
    <scope>NUCLEOTIDE SEQUENCE</scope>
    <source>
        <strain evidence="5">CC70A</strain>
    </source>
</reference>
<sequence length="598" mass="67150">MKIELKQQLQRQLPSPKEDRDKVKQVAIKGLAGFLIIMVTLTGLSRTANALTTPQVTIALPKGGRIEHKIQGNGVLKAKDEESMEASSGLKVKDIFVEVDDRIKKGEPILELDAKELQEKLEMSQDDLAKLKLRLQQLGLNEDYSTVLSPLEEANNKVTKLEEEKLNATEKGKVKISRGEQKIKQAEEDLLSAKKDLEAFKGSNLEEQLKKAREEEDEAKRHLENQKYERDKALKRSEQALNEAKENFWMTAGQGVDITSAQQAVDRAQMEYNITKSDWDRNVKEAEEKFKKAKDKVIQLENGEVDQEILKQEEEKVKAAERAVEEQKRLQEDLIVEQEELIKNLDRQIESAKKEVELAVQKENNMDLEEQQSEQKQAIEKQLMQVDIAAKEKEISRIQKIIAEGGKLVAPADGMIKEIKVEKGQVTTGGELVTFIGDDSKYVLEVELSQEKSEGIQVGDQVIVTLEGEKRALENTIVENISYVQGEGGSKKKISISVPEGIPGMNASCEVTNQSEQYNSIVPVEALKEDNGSYYVLVAKKKVTTLGEEMVAERVNVMKKESNESSVAVEGAFSPQDNIIIKSNKPIKSGDRVRLMEQ</sequence>
<evidence type="ECO:0000256" key="3">
    <source>
        <dbReference type="SAM" id="Coils"/>
    </source>
</evidence>
<organism evidence="5 6">
    <name type="scientific">Holtiella tumoricola</name>
    <dbReference type="NCBI Taxonomy" id="3018743"/>
    <lineage>
        <taxon>Bacteria</taxon>
        <taxon>Bacillati</taxon>
        <taxon>Bacillota</taxon>
        <taxon>Clostridia</taxon>
        <taxon>Lachnospirales</taxon>
        <taxon>Cellulosilyticaceae</taxon>
        <taxon>Holtiella</taxon>
    </lineage>
</organism>
<keyword evidence="6" id="KW-1185">Reference proteome</keyword>
<feature type="coiled-coil region" evidence="3">
    <location>
        <begin position="114"/>
        <end position="243"/>
    </location>
</feature>
<proteinExistence type="predicted"/>
<accession>A0AA42DPU8</accession>
<protein>
    <submittedName>
        <fullName evidence="5">HlyD family efflux transporter periplasmic adaptor subunit</fullName>
    </submittedName>
</protein>
<comment type="caution">
    <text evidence="5">The sequence shown here is derived from an EMBL/GenBank/DDBJ whole genome shotgun (WGS) entry which is preliminary data.</text>
</comment>
<dbReference type="Proteomes" id="UP001169242">
    <property type="component" value="Unassembled WGS sequence"/>
</dbReference>
<evidence type="ECO:0000256" key="1">
    <source>
        <dbReference type="ARBA" id="ARBA00004196"/>
    </source>
</evidence>
<gene>
    <name evidence="5" type="ORF">PBV87_15900</name>
</gene>
<evidence type="ECO:0000313" key="5">
    <source>
        <dbReference type="EMBL" id="MDA3732960.1"/>
    </source>
</evidence>
<feature type="region of interest" description="Disordered" evidence="4">
    <location>
        <begin position="1"/>
        <end position="20"/>
    </location>
</feature>
<name>A0AA42DPU8_9FIRM</name>
<dbReference type="Gene3D" id="2.40.420.20">
    <property type="match status" value="1"/>
</dbReference>
<evidence type="ECO:0000256" key="4">
    <source>
        <dbReference type="SAM" id="MobiDB-lite"/>
    </source>
</evidence>
<evidence type="ECO:0000313" key="6">
    <source>
        <dbReference type="Proteomes" id="UP001169242"/>
    </source>
</evidence>
<dbReference type="PANTHER" id="PTHR32347:SF14">
    <property type="entry name" value="EFFLUX SYSTEM COMPONENT YKNX-RELATED"/>
    <property type="match status" value="1"/>
</dbReference>
<dbReference type="AlphaFoldDB" id="A0AA42DPU8"/>